<dbReference type="Proteomes" id="UP000595437">
    <property type="component" value="Chromosome 10"/>
</dbReference>
<evidence type="ECO:0000256" key="4">
    <source>
        <dbReference type="ARBA" id="ARBA00022552"/>
    </source>
</evidence>
<evidence type="ECO:0000256" key="3">
    <source>
        <dbReference type="ARBA" id="ARBA00022517"/>
    </source>
</evidence>
<dbReference type="EMBL" id="CP045899">
    <property type="protein sequence ID" value="QQP41579.1"/>
    <property type="molecule type" value="Genomic_DNA"/>
</dbReference>
<comment type="subcellular location">
    <subcellularLocation>
        <location evidence="1">Nucleus</location>
        <location evidence="1">Nucleolus</location>
    </subcellularLocation>
</comment>
<accession>A0A7T8H133</accession>
<proteinExistence type="inferred from homology"/>
<evidence type="ECO:0008006" key="9">
    <source>
        <dbReference type="Google" id="ProtNLM"/>
    </source>
</evidence>
<reference evidence="8" key="1">
    <citation type="submission" date="2021-01" db="EMBL/GenBank/DDBJ databases">
        <title>Caligus Genome Assembly.</title>
        <authorList>
            <person name="Gallardo-Escarate C."/>
        </authorList>
    </citation>
    <scope>NUCLEOTIDE SEQUENCE [LARGE SCALE GENOMIC DNA]</scope>
</reference>
<evidence type="ECO:0000256" key="2">
    <source>
        <dbReference type="ARBA" id="ARBA00007466"/>
    </source>
</evidence>
<evidence type="ECO:0000313" key="8">
    <source>
        <dbReference type="Proteomes" id="UP000595437"/>
    </source>
</evidence>
<evidence type="ECO:0000256" key="5">
    <source>
        <dbReference type="ARBA" id="ARBA00023242"/>
    </source>
</evidence>
<keyword evidence="8" id="KW-1185">Reference proteome</keyword>
<organism evidence="7 8">
    <name type="scientific">Caligus rogercresseyi</name>
    <name type="common">Sea louse</name>
    <dbReference type="NCBI Taxonomy" id="217165"/>
    <lineage>
        <taxon>Eukaryota</taxon>
        <taxon>Metazoa</taxon>
        <taxon>Ecdysozoa</taxon>
        <taxon>Arthropoda</taxon>
        <taxon>Crustacea</taxon>
        <taxon>Multicrustacea</taxon>
        <taxon>Hexanauplia</taxon>
        <taxon>Copepoda</taxon>
        <taxon>Siphonostomatoida</taxon>
        <taxon>Caligidae</taxon>
        <taxon>Caligus</taxon>
    </lineage>
</organism>
<evidence type="ECO:0000313" key="7">
    <source>
        <dbReference type="EMBL" id="QQP41579.1"/>
    </source>
</evidence>
<dbReference type="PANTHER" id="PTHR23183:SF0">
    <property type="entry name" value="NUCLEOLAR PROTEIN 14"/>
    <property type="match status" value="1"/>
</dbReference>
<sequence length="82" mass="9558">MSKAKKAIKQPPKKVEMLKLLEPNVVEDYDPFQKKRVGSKEKLESDKFLHKIKREMKGAKKDIRADSAFLAKQKAKEARLKY</sequence>
<dbReference type="OrthoDB" id="441771at2759"/>
<dbReference type="AlphaFoldDB" id="A0A7T8H133"/>
<dbReference type="GO" id="GO:0030692">
    <property type="term" value="C:Noc4p-Nop14p complex"/>
    <property type="evidence" value="ECO:0007669"/>
    <property type="project" value="TreeGrafter"/>
</dbReference>
<keyword evidence="4" id="KW-0698">rRNA processing</keyword>
<protein>
    <recommendedName>
        <fullName evidence="9">Ribosomal RNA-processing protein 14/surfeit locus protein 6 C-terminal domain-containing protein</fullName>
    </recommendedName>
</protein>
<dbReference type="Pfam" id="PF04147">
    <property type="entry name" value="Nop14"/>
    <property type="match status" value="1"/>
</dbReference>
<name>A0A7T8H133_CALRO</name>
<keyword evidence="5" id="KW-0539">Nucleus</keyword>
<comment type="similarity">
    <text evidence="2">Belongs to the NOP14 family.</text>
</comment>
<dbReference type="GO" id="GO:0030490">
    <property type="term" value="P:maturation of SSU-rRNA"/>
    <property type="evidence" value="ECO:0007669"/>
    <property type="project" value="TreeGrafter"/>
</dbReference>
<dbReference type="InterPro" id="IPR007276">
    <property type="entry name" value="Nop14"/>
</dbReference>
<keyword evidence="3" id="KW-0690">Ribosome biogenesis</keyword>
<gene>
    <name evidence="7" type="ORF">FKW44_015998</name>
</gene>
<dbReference type="PANTHER" id="PTHR23183">
    <property type="entry name" value="NOP14"/>
    <property type="match status" value="1"/>
</dbReference>
<evidence type="ECO:0000256" key="6">
    <source>
        <dbReference type="ARBA" id="ARBA00024695"/>
    </source>
</evidence>
<comment type="function">
    <text evidence="6">Involved in nucleolar processing of pre-18S ribosomal RNA. Has a role in the nuclear export of 40S pre-ribosomal subunit to the cytoplasm.</text>
</comment>
<evidence type="ECO:0000256" key="1">
    <source>
        <dbReference type="ARBA" id="ARBA00004604"/>
    </source>
</evidence>
<dbReference type="GO" id="GO:0032040">
    <property type="term" value="C:small-subunit processome"/>
    <property type="evidence" value="ECO:0007669"/>
    <property type="project" value="InterPro"/>
</dbReference>
<feature type="non-terminal residue" evidence="7">
    <location>
        <position position="1"/>
    </location>
</feature>